<accession>A0AA86M724</accession>
<feature type="transmembrane region" description="Helical" evidence="8">
    <location>
        <begin position="117"/>
        <end position="138"/>
    </location>
</feature>
<dbReference type="AlphaFoldDB" id="A0AA86M724"/>
<proteinExistence type="inferred from homology"/>
<dbReference type="GO" id="GO:0033214">
    <property type="term" value="P:siderophore-iron import into cell"/>
    <property type="evidence" value="ECO:0007669"/>
    <property type="project" value="TreeGrafter"/>
</dbReference>
<keyword evidence="3" id="KW-0813">Transport</keyword>
<keyword evidence="7 8" id="KW-0472">Membrane</keyword>
<gene>
    <name evidence="9" type="primary">fepG</name>
    <name evidence="9" type="ORF">ENKO_12820</name>
</gene>
<comment type="similarity">
    <text evidence="2">Belongs to the binding-protein-dependent transport system permease family. FecCD subfamily.</text>
</comment>
<name>A0AA86M724_9ENTR</name>
<keyword evidence="4" id="KW-1003">Cell membrane</keyword>
<evidence type="ECO:0000313" key="10">
    <source>
        <dbReference type="Proteomes" id="UP000682928"/>
    </source>
</evidence>
<evidence type="ECO:0000256" key="8">
    <source>
        <dbReference type="SAM" id="Phobius"/>
    </source>
</evidence>
<dbReference type="PROSITE" id="PS51257">
    <property type="entry name" value="PROKAR_LIPOPROTEIN"/>
    <property type="match status" value="1"/>
</dbReference>
<dbReference type="InterPro" id="IPR000522">
    <property type="entry name" value="ABC_transptr_permease_BtuC"/>
</dbReference>
<keyword evidence="5 8" id="KW-0812">Transmembrane</keyword>
<dbReference type="RefSeq" id="WP_088219336.1">
    <property type="nucleotide sequence ID" value="NZ_AP024590.1"/>
</dbReference>
<sequence length="330" mass="34913">MNAPSRRLILSCLLVALACLLVALWSLQSGAVPLTLTQVFAALIGDAPRGMQLVVNEWRLPRVLIALLTGAALGISGAIFQSLMRNPLGSPDVMGFNTGAWSGVLIAMVFFGQHLTAIALAAMAGGILTSLVVWLLAWRNGIETFRLIIIGIGVRAMLVAFNTWLLLQASLETALTAGLWNAGSLNGLTWAKTLPAAPVLLVMFVCAALLVRRMRLLEMGDDSACALGVSVERSRLLMMLVAVVLTAASTALTGPISFIALVAPHIARRISGTARWGLTQAALCGALLLLAADLCAQRLFVPYQLPVGVVTVSLGGIYLIALLIKESRKR</sequence>
<dbReference type="GO" id="GO:0022857">
    <property type="term" value="F:transmembrane transporter activity"/>
    <property type="evidence" value="ECO:0007669"/>
    <property type="project" value="InterPro"/>
</dbReference>
<evidence type="ECO:0000256" key="2">
    <source>
        <dbReference type="ARBA" id="ARBA00007935"/>
    </source>
</evidence>
<evidence type="ECO:0000313" key="9">
    <source>
        <dbReference type="EMBL" id="BCU54688.1"/>
    </source>
</evidence>
<dbReference type="PANTHER" id="PTHR30472">
    <property type="entry name" value="FERRIC ENTEROBACTIN TRANSPORT SYSTEM PERMEASE PROTEIN"/>
    <property type="match status" value="1"/>
</dbReference>
<feature type="transmembrane region" description="Helical" evidence="8">
    <location>
        <begin position="236"/>
        <end position="262"/>
    </location>
</feature>
<feature type="transmembrane region" description="Helical" evidence="8">
    <location>
        <begin position="187"/>
        <end position="211"/>
    </location>
</feature>
<reference evidence="9" key="1">
    <citation type="submission" date="2021-04" db="EMBL/GenBank/DDBJ databases">
        <title>Difference and commonality of drug resistance evolution in various bacteria. and drug sensitivity profiles.</title>
        <authorList>
            <person name="Maeda T."/>
            <person name="Shibai A."/>
            <person name="Kawada K."/>
            <person name="Kotani H."/>
            <person name="Tarusawa Y."/>
            <person name="Tanabe K."/>
            <person name="Furusawa C."/>
        </authorList>
    </citation>
    <scope>NUCLEOTIDE SEQUENCE</scope>
    <source>
        <strain evidence="9">JCM 8580</strain>
    </source>
</reference>
<keyword evidence="6 8" id="KW-1133">Transmembrane helix</keyword>
<evidence type="ECO:0000256" key="7">
    <source>
        <dbReference type="ARBA" id="ARBA00023136"/>
    </source>
</evidence>
<dbReference type="PANTHER" id="PTHR30472:SF24">
    <property type="entry name" value="FERRIC ENTEROBACTIN TRANSPORT SYSTEM PERMEASE PROTEIN FEPG"/>
    <property type="match status" value="1"/>
</dbReference>
<dbReference type="GO" id="GO:0005886">
    <property type="term" value="C:plasma membrane"/>
    <property type="evidence" value="ECO:0007669"/>
    <property type="project" value="UniProtKB-SubCell"/>
</dbReference>
<comment type="subcellular location">
    <subcellularLocation>
        <location evidence="1">Cell membrane</location>
        <topology evidence="1">Multi-pass membrane protein</topology>
    </subcellularLocation>
</comment>
<feature type="transmembrane region" description="Helical" evidence="8">
    <location>
        <begin position="145"/>
        <end position="167"/>
    </location>
</feature>
<dbReference type="CDD" id="cd06550">
    <property type="entry name" value="TM_ABC_iron-siderophores_like"/>
    <property type="match status" value="1"/>
</dbReference>
<evidence type="ECO:0000256" key="4">
    <source>
        <dbReference type="ARBA" id="ARBA00022475"/>
    </source>
</evidence>
<dbReference type="Gene3D" id="1.10.3470.10">
    <property type="entry name" value="ABC transporter involved in vitamin B12 uptake, BtuC"/>
    <property type="match status" value="1"/>
</dbReference>
<dbReference type="FunFam" id="1.10.3470.10:FF:000001">
    <property type="entry name" value="Vitamin B12 ABC transporter permease BtuC"/>
    <property type="match status" value="1"/>
</dbReference>
<dbReference type="Pfam" id="PF01032">
    <property type="entry name" value="FecCD"/>
    <property type="match status" value="1"/>
</dbReference>
<organism evidence="9 10">
    <name type="scientific">Enterobacter kobei</name>
    <dbReference type="NCBI Taxonomy" id="208224"/>
    <lineage>
        <taxon>Bacteria</taxon>
        <taxon>Pseudomonadati</taxon>
        <taxon>Pseudomonadota</taxon>
        <taxon>Gammaproteobacteria</taxon>
        <taxon>Enterobacterales</taxon>
        <taxon>Enterobacteriaceae</taxon>
        <taxon>Enterobacter</taxon>
        <taxon>Enterobacter cloacae complex</taxon>
    </lineage>
</organism>
<dbReference type="InterPro" id="IPR037294">
    <property type="entry name" value="ABC_BtuC-like"/>
</dbReference>
<feature type="transmembrane region" description="Helical" evidence="8">
    <location>
        <begin position="93"/>
        <end position="111"/>
    </location>
</feature>
<dbReference type="SUPFAM" id="SSF81345">
    <property type="entry name" value="ABC transporter involved in vitamin B12 uptake, BtuC"/>
    <property type="match status" value="1"/>
</dbReference>
<feature type="transmembrane region" description="Helical" evidence="8">
    <location>
        <begin position="60"/>
        <end position="81"/>
    </location>
</feature>
<dbReference type="Proteomes" id="UP000682928">
    <property type="component" value="Chromosome"/>
</dbReference>
<evidence type="ECO:0000256" key="6">
    <source>
        <dbReference type="ARBA" id="ARBA00022989"/>
    </source>
</evidence>
<evidence type="ECO:0000256" key="3">
    <source>
        <dbReference type="ARBA" id="ARBA00022448"/>
    </source>
</evidence>
<protein>
    <submittedName>
        <fullName evidence="9">Iron-enterobactin transporter permease</fullName>
    </submittedName>
</protein>
<dbReference type="NCBIfam" id="NF007759">
    <property type="entry name" value="PRK10440.1"/>
    <property type="match status" value="1"/>
</dbReference>
<evidence type="ECO:0000256" key="5">
    <source>
        <dbReference type="ARBA" id="ARBA00022692"/>
    </source>
</evidence>
<evidence type="ECO:0000256" key="1">
    <source>
        <dbReference type="ARBA" id="ARBA00004651"/>
    </source>
</evidence>
<feature type="transmembrane region" description="Helical" evidence="8">
    <location>
        <begin position="303"/>
        <end position="324"/>
    </location>
</feature>
<dbReference type="EMBL" id="AP024590">
    <property type="protein sequence ID" value="BCU54688.1"/>
    <property type="molecule type" value="Genomic_DNA"/>
</dbReference>